<dbReference type="EnsemblMetazoa" id="XM_030983832">
    <property type="protein sequence ID" value="XP_030839692"/>
    <property type="gene ID" value="LOC115923364"/>
</dbReference>
<sequence>MSVTLIGLTTTVHAISKTNNFTQSTKELVTINIYSTFSSGTSSHPPRPECPASKGVLIGLIVVVVVLTVLLLYAGAITFLHIQLRRKVPTKTGENGPDSYMDLQPRPETDRTYQEMTITSTASSNTPGERRLPSSNLFYENQNVAQYENTIEEGAGYDDII</sequence>
<dbReference type="InParanoid" id="A0A7M7NQN0"/>
<name>A0A7M7NQN0_STRPU</name>
<keyword evidence="3" id="KW-1185">Reference proteome</keyword>
<evidence type="ECO:0000313" key="3">
    <source>
        <dbReference type="Proteomes" id="UP000007110"/>
    </source>
</evidence>
<organism evidence="2 3">
    <name type="scientific">Strongylocentrotus purpuratus</name>
    <name type="common">Purple sea urchin</name>
    <dbReference type="NCBI Taxonomy" id="7668"/>
    <lineage>
        <taxon>Eukaryota</taxon>
        <taxon>Metazoa</taxon>
        <taxon>Echinodermata</taxon>
        <taxon>Eleutherozoa</taxon>
        <taxon>Echinozoa</taxon>
        <taxon>Echinoidea</taxon>
        <taxon>Euechinoidea</taxon>
        <taxon>Echinacea</taxon>
        <taxon>Camarodonta</taxon>
        <taxon>Echinidea</taxon>
        <taxon>Strongylocentrotidae</taxon>
        <taxon>Strongylocentrotus</taxon>
    </lineage>
</organism>
<keyword evidence="1" id="KW-1133">Transmembrane helix</keyword>
<evidence type="ECO:0000313" key="2">
    <source>
        <dbReference type="EnsemblMetazoa" id="XP_030839692"/>
    </source>
</evidence>
<dbReference type="GeneID" id="115923364"/>
<dbReference type="RefSeq" id="XP_030839692.1">
    <property type="nucleotide sequence ID" value="XM_030983832.1"/>
</dbReference>
<dbReference type="OrthoDB" id="10210293at2759"/>
<dbReference type="Proteomes" id="UP000007110">
    <property type="component" value="Unassembled WGS sequence"/>
</dbReference>
<feature type="transmembrane region" description="Helical" evidence="1">
    <location>
        <begin position="56"/>
        <end position="82"/>
    </location>
</feature>
<keyword evidence="1" id="KW-0472">Membrane</keyword>
<accession>A0A7M7NQN0</accession>
<evidence type="ECO:0000256" key="1">
    <source>
        <dbReference type="SAM" id="Phobius"/>
    </source>
</evidence>
<proteinExistence type="predicted"/>
<dbReference type="AlphaFoldDB" id="A0A7M7NQN0"/>
<protein>
    <submittedName>
        <fullName evidence="2">Uncharacterized protein</fullName>
    </submittedName>
</protein>
<reference evidence="3" key="1">
    <citation type="submission" date="2015-02" db="EMBL/GenBank/DDBJ databases">
        <title>Genome sequencing for Strongylocentrotus purpuratus.</title>
        <authorList>
            <person name="Murali S."/>
            <person name="Liu Y."/>
            <person name="Vee V."/>
            <person name="English A."/>
            <person name="Wang M."/>
            <person name="Skinner E."/>
            <person name="Han Y."/>
            <person name="Muzny D.M."/>
            <person name="Worley K.C."/>
            <person name="Gibbs R.A."/>
        </authorList>
    </citation>
    <scope>NUCLEOTIDE SEQUENCE</scope>
</reference>
<reference evidence="2" key="2">
    <citation type="submission" date="2021-01" db="UniProtKB">
        <authorList>
            <consortium name="EnsemblMetazoa"/>
        </authorList>
    </citation>
    <scope>IDENTIFICATION</scope>
</reference>
<keyword evidence="1" id="KW-0812">Transmembrane</keyword>
<dbReference type="KEGG" id="spu:115923364"/>